<feature type="chain" id="PRO_5002176619" evidence="2">
    <location>
        <begin position="20"/>
        <end position="89"/>
    </location>
</feature>
<dbReference type="HOGENOM" id="CLU_2456061_0_0_1"/>
<evidence type="ECO:0000313" key="3">
    <source>
        <dbReference type="EMBL" id="KIM55224.1"/>
    </source>
</evidence>
<evidence type="ECO:0000256" key="1">
    <source>
        <dbReference type="SAM" id="MobiDB-lite"/>
    </source>
</evidence>
<sequence>MAPIHPTHLLLMLLSQVETWSIMIKDLRQDNSPSEMDEESDSDQQEQESYLPSPAQTTDCYQVSLPRVKIFPFFKPSASGLHPGHDRSQ</sequence>
<reference evidence="3 4" key="1">
    <citation type="submission" date="2014-04" db="EMBL/GenBank/DDBJ databases">
        <authorList>
            <consortium name="DOE Joint Genome Institute"/>
            <person name="Kuo A."/>
            <person name="Kohler A."/>
            <person name="Nagy L.G."/>
            <person name="Floudas D."/>
            <person name="Copeland A."/>
            <person name="Barry K.W."/>
            <person name="Cichocki N."/>
            <person name="Veneault-Fourrey C."/>
            <person name="LaButti K."/>
            <person name="Lindquist E.A."/>
            <person name="Lipzen A."/>
            <person name="Lundell T."/>
            <person name="Morin E."/>
            <person name="Murat C."/>
            <person name="Sun H."/>
            <person name="Tunlid A."/>
            <person name="Henrissat B."/>
            <person name="Grigoriev I.V."/>
            <person name="Hibbett D.S."/>
            <person name="Martin F."/>
            <person name="Nordberg H.P."/>
            <person name="Cantor M.N."/>
            <person name="Hua S.X."/>
        </authorList>
    </citation>
    <scope>NUCLEOTIDE SEQUENCE [LARGE SCALE GENOMIC DNA]</scope>
    <source>
        <strain evidence="3 4">Foug A</strain>
    </source>
</reference>
<feature type="compositionally biased region" description="Acidic residues" evidence="1">
    <location>
        <begin position="35"/>
        <end position="46"/>
    </location>
</feature>
<reference evidence="4" key="2">
    <citation type="submission" date="2015-01" db="EMBL/GenBank/DDBJ databases">
        <title>Evolutionary Origins and Diversification of the Mycorrhizal Mutualists.</title>
        <authorList>
            <consortium name="DOE Joint Genome Institute"/>
            <consortium name="Mycorrhizal Genomics Consortium"/>
            <person name="Kohler A."/>
            <person name="Kuo A."/>
            <person name="Nagy L.G."/>
            <person name="Floudas D."/>
            <person name="Copeland A."/>
            <person name="Barry K.W."/>
            <person name="Cichocki N."/>
            <person name="Veneault-Fourrey C."/>
            <person name="LaButti K."/>
            <person name="Lindquist E.A."/>
            <person name="Lipzen A."/>
            <person name="Lundell T."/>
            <person name="Morin E."/>
            <person name="Murat C."/>
            <person name="Riley R."/>
            <person name="Ohm R."/>
            <person name="Sun H."/>
            <person name="Tunlid A."/>
            <person name="Henrissat B."/>
            <person name="Grigoriev I.V."/>
            <person name="Hibbett D.S."/>
            <person name="Martin F."/>
        </authorList>
    </citation>
    <scope>NUCLEOTIDE SEQUENCE [LARGE SCALE GENOMIC DNA]</scope>
    <source>
        <strain evidence="4">Foug A</strain>
    </source>
</reference>
<keyword evidence="4" id="KW-1185">Reference proteome</keyword>
<evidence type="ECO:0000313" key="4">
    <source>
        <dbReference type="Proteomes" id="UP000053989"/>
    </source>
</evidence>
<feature type="signal peptide" evidence="2">
    <location>
        <begin position="1"/>
        <end position="19"/>
    </location>
</feature>
<proteinExistence type="predicted"/>
<gene>
    <name evidence="3" type="ORF">SCLCIDRAFT_1221372</name>
</gene>
<feature type="region of interest" description="Disordered" evidence="1">
    <location>
        <begin position="28"/>
        <end position="56"/>
    </location>
</feature>
<protein>
    <submittedName>
        <fullName evidence="3">Uncharacterized protein</fullName>
    </submittedName>
</protein>
<dbReference type="InParanoid" id="A0A0C3DFS7"/>
<dbReference type="EMBL" id="KN822139">
    <property type="protein sequence ID" value="KIM55224.1"/>
    <property type="molecule type" value="Genomic_DNA"/>
</dbReference>
<dbReference type="Proteomes" id="UP000053989">
    <property type="component" value="Unassembled WGS sequence"/>
</dbReference>
<name>A0A0C3DFS7_9AGAM</name>
<keyword evidence="2" id="KW-0732">Signal</keyword>
<dbReference type="AlphaFoldDB" id="A0A0C3DFS7"/>
<organism evidence="3 4">
    <name type="scientific">Scleroderma citrinum Foug A</name>
    <dbReference type="NCBI Taxonomy" id="1036808"/>
    <lineage>
        <taxon>Eukaryota</taxon>
        <taxon>Fungi</taxon>
        <taxon>Dikarya</taxon>
        <taxon>Basidiomycota</taxon>
        <taxon>Agaricomycotina</taxon>
        <taxon>Agaricomycetes</taxon>
        <taxon>Agaricomycetidae</taxon>
        <taxon>Boletales</taxon>
        <taxon>Sclerodermatineae</taxon>
        <taxon>Sclerodermataceae</taxon>
        <taxon>Scleroderma</taxon>
    </lineage>
</organism>
<accession>A0A0C3DFS7</accession>
<evidence type="ECO:0000256" key="2">
    <source>
        <dbReference type="SAM" id="SignalP"/>
    </source>
</evidence>